<comment type="caution">
    <text evidence="1">The sequence shown here is derived from an EMBL/GenBank/DDBJ whole genome shotgun (WGS) entry which is preliminary data.</text>
</comment>
<accession>A0AA37QMD2</accession>
<organism evidence="1 2">
    <name type="scientific">Coprococcus comes</name>
    <dbReference type="NCBI Taxonomy" id="410072"/>
    <lineage>
        <taxon>Bacteria</taxon>
        <taxon>Bacillati</taxon>
        <taxon>Bacillota</taxon>
        <taxon>Clostridia</taxon>
        <taxon>Lachnospirales</taxon>
        <taxon>Lachnospiraceae</taxon>
        <taxon>Coprococcus</taxon>
    </lineage>
</organism>
<sequence length="49" mass="6067">MRAKSLKAFCEKYKPKYAVRTSMSDYREQEWMTNIPLYNIDRIKEYLEQ</sequence>
<evidence type="ECO:0000313" key="1">
    <source>
        <dbReference type="EMBL" id="GLG88176.1"/>
    </source>
</evidence>
<dbReference type="Proteomes" id="UP001145109">
    <property type="component" value="Unassembled WGS sequence"/>
</dbReference>
<reference evidence="1" key="1">
    <citation type="submission" date="2022-09" db="EMBL/GenBank/DDBJ databases">
        <title>Draft genome sequence of Coprococcus comes strain 31264.</title>
        <authorList>
            <person name="Atsushi H."/>
            <person name="Moriya O."/>
            <person name="Mitsuo S."/>
        </authorList>
    </citation>
    <scope>NUCLEOTIDE SEQUENCE</scope>
    <source>
        <strain evidence="1">JCM 31264</strain>
    </source>
</reference>
<protein>
    <submittedName>
        <fullName evidence="1">Uncharacterized protein</fullName>
    </submittedName>
</protein>
<dbReference type="AlphaFoldDB" id="A0AA37QMD2"/>
<reference evidence="1" key="2">
    <citation type="submission" date="2022-11" db="EMBL/GenBank/DDBJ databases">
        <title>Draft genome sequence of Coprococcus comes strain 31264.</title>
        <authorList>
            <person name="Hisatomi A."/>
            <person name="Ohkuma M."/>
            <person name="Sakamoto M."/>
        </authorList>
    </citation>
    <scope>NUCLEOTIDE SEQUENCE</scope>
    <source>
        <strain evidence="1">JCM 31264</strain>
    </source>
</reference>
<dbReference type="RefSeq" id="WP_172679851.1">
    <property type="nucleotide sequence ID" value="NZ_JADNLV010000031.1"/>
</dbReference>
<evidence type="ECO:0000313" key="2">
    <source>
        <dbReference type="Proteomes" id="UP001145109"/>
    </source>
</evidence>
<proteinExistence type="predicted"/>
<gene>
    <name evidence="1" type="ORF">comes_27230</name>
</gene>
<dbReference type="EMBL" id="BSCI01000019">
    <property type="protein sequence ID" value="GLG88176.1"/>
    <property type="molecule type" value="Genomic_DNA"/>
</dbReference>
<name>A0AA37QMD2_9FIRM</name>